<dbReference type="PANTHER" id="PTHR13439:SF20">
    <property type="entry name" value="TLC DOMAIN-CONTAINING PROTEIN 3A"/>
    <property type="match status" value="1"/>
</dbReference>
<dbReference type="Pfam" id="PF03798">
    <property type="entry name" value="TRAM_LAG1_CLN8"/>
    <property type="match status" value="1"/>
</dbReference>
<feature type="transmembrane region" description="Helical" evidence="6">
    <location>
        <begin position="200"/>
        <end position="224"/>
    </location>
</feature>
<feature type="transmembrane region" description="Helical" evidence="6">
    <location>
        <begin position="21"/>
        <end position="43"/>
    </location>
</feature>
<feature type="transmembrane region" description="Helical" evidence="6">
    <location>
        <begin position="140"/>
        <end position="160"/>
    </location>
</feature>
<evidence type="ECO:0000259" key="7">
    <source>
        <dbReference type="PROSITE" id="PS50922"/>
    </source>
</evidence>
<reference evidence="8" key="1">
    <citation type="submission" date="2022-03" db="EMBL/GenBank/DDBJ databases">
        <title>Genomic analyses of argali, domestic sheep and their hybrids provide insights into chromosomal evolution, heterosis and genetic basis of agronomic traits.</title>
        <authorList>
            <person name="Li M."/>
        </authorList>
    </citation>
    <scope>NUCLEOTIDE SEQUENCE</scope>
    <source>
        <strain evidence="8">CAU-MHL-2022a</strain>
        <tissue evidence="8">Skin</tissue>
    </source>
</reference>
<keyword evidence="3 6" id="KW-1133">Transmembrane helix</keyword>
<dbReference type="AlphaFoldDB" id="A0AAD4TPX1"/>
<evidence type="ECO:0000256" key="2">
    <source>
        <dbReference type="ARBA" id="ARBA00022692"/>
    </source>
</evidence>
<comment type="caution">
    <text evidence="8">The sequence shown here is derived from an EMBL/GenBank/DDBJ whole genome shotgun (WGS) entry which is preliminary data.</text>
</comment>
<feature type="transmembrane region" description="Helical" evidence="6">
    <location>
        <begin position="166"/>
        <end position="188"/>
    </location>
</feature>
<evidence type="ECO:0000313" key="8">
    <source>
        <dbReference type="EMBL" id="KAI4531773.1"/>
    </source>
</evidence>
<feature type="domain" description="TLC" evidence="7">
    <location>
        <begin position="53"/>
        <end position="265"/>
    </location>
</feature>
<keyword evidence="9" id="KW-1185">Reference proteome</keyword>
<evidence type="ECO:0000256" key="6">
    <source>
        <dbReference type="SAM" id="Phobius"/>
    </source>
</evidence>
<evidence type="ECO:0000313" key="9">
    <source>
        <dbReference type="Proteomes" id="UP001214576"/>
    </source>
</evidence>
<dbReference type="GO" id="GO:0005783">
    <property type="term" value="C:endoplasmic reticulum"/>
    <property type="evidence" value="ECO:0007669"/>
    <property type="project" value="TreeGrafter"/>
</dbReference>
<dbReference type="InterPro" id="IPR050846">
    <property type="entry name" value="TLCD"/>
</dbReference>
<keyword evidence="4 5" id="KW-0472">Membrane</keyword>
<gene>
    <name evidence="8" type="ORF">MG293_018287</name>
</gene>
<evidence type="ECO:0000256" key="1">
    <source>
        <dbReference type="ARBA" id="ARBA00004141"/>
    </source>
</evidence>
<evidence type="ECO:0000256" key="5">
    <source>
        <dbReference type="PROSITE-ProRule" id="PRU00205"/>
    </source>
</evidence>
<keyword evidence="2 5" id="KW-0812">Transmembrane</keyword>
<dbReference type="SMART" id="SM00724">
    <property type="entry name" value="TLC"/>
    <property type="match status" value="1"/>
</dbReference>
<comment type="subcellular location">
    <subcellularLocation>
        <location evidence="1">Membrane</location>
        <topology evidence="1">Multi-pass membrane protein</topology>
    </subcellularLocation>
</comment>
<dbReference type="GO" id="GO:0055088">
    <property type="term" value="P:lipid homeostasis"/>
    <property type="evidence" value="ECO:0007669"/>
    <property type="project" value="TreeGrafter"/>
</dbReference>
<protein>
    <recommendedName>
        <fullName evidence="7">TLC domain-containing protein</fullName>
    </recommendedName>
</protein>
<evidence type="ECO:0000256" key="3">
    <source>
        <dbReference type="ARBA" id="ARBA00022989"/>
    </source>
</evidence>
<dbReference type="Proteomes" id="UP001214576">
    <property type="component" value="Unassembled WGS sequence"/>
</dbReference>
<accession>A0AAD4TPX1</accession>
<dbReference type="EMBL" id="JAKZEL010000023">
    <property type="protein sequence ID" value="KAI4531773.1"/>
    <property type="molecule type" value="Genomic_DNA"/>
</dbReference>
<dbReference type="InterPro" id="IPR006634">
    <property type="entry name" value="TLC-dom"/>
</dbReference>
<name>A0AAD4TPX1_OVIAM</name>
<sequence>MRSRPSHAEGAERGGRARAPMLLPLAWGSLFFPGLFGVCTWGLRRARPAWTHHDCVMISTRLVSSVQAVLTTGSGIIVIRSCSDVITDRHWLAREYVWFLIPYMIYDTYAMYLCEWYRAGDQSSRHSLTIFRNFLSKNRLMITHHVFILLVLVPIAQKLRGELGDFFVGCIFTAELSTPFVSLGRILIQLNQQHTLLYKVNGILTLTTFFLCRILLFPFMYWSYGRQQGLSALPHSFPLQCGQCLPHRATDLLVLSAVQKGSPAL</sequence>
<evidence type="ECO:0000256" key="4">
    <source>
        <dbReference type="ARBA" id="ARBA00023136"/>
    </source>
</evidence>
<dbReference type="PROSITE" id="PS50922">
    <property type="entry name" value="TLC"/>
    <property type="match status" value="1"/>
</dbReference>
<dbReference type="PANTHER" id="PTHR13439">
    <property type="entry name" value="CT120 PROTEIN"/>
    <property type="match status" value="1"/>
</dbReference>
<dbReference type="GO" id="GO:0016020">
    <property type="term" value="C:membrane"/>
    <property type="evidence" value="ECO:0007669"/>
    <property type="project" value="UniProtKB-SubCell"/>
</dbReference>
<proteinExistence type="predicted"/>
<organism evidence="8 9">
    <name type="scientific">Ovis ammon polii</name>
    <dbReference type="NCBI Taxonomy" id="230172"/>
    <lineage>
        <taxon>Eukaryota</taxon>
        <taxon>Metazoa</taxon>
        <taxon>Chordata</taxon>
        <taxon>Craniata</taxon>
        <taxon>Vertebrata</taxon>
        <taxon>Euteleostomi</taxon>
        <taxon>Mammalia</taxon>
        <taxon>Eutheria</taxon>
        <taxon>Laurasiatheria</taxon>
        <taxon>Artiodactyla</taxon>
        <taxon>Ruminantia</taxon>
        <taxon>Pecora</taxon>
        <taxon>Bovidae</taxon>
        <taxon>Caprinae</taxon>
        <taxon>Ovis</taxon>
    </lineage>
</organism>
<feature type="transmembrane region" description="Helical" evidence="6">
    <location>
        <begin position="96"/>
        <end position="119"/>
    </location>
</feature>